<keyword evidence="2" id="KW-0812">Transmembrane</keyword>
<dbReference type="AlphaFoldDB" id="A0A7W9YGC0"/>
<sequence length="298" mass="32470">MAEQTYPSPPPSLSIRRAGVTIRLTPEALVWEDAVTVSHIPYTAITDAEADPFPAYASSLRVTVRDTGTGHPSVYELLCSPRDATAFATAITAQIPRNGDAPAASARSAVTVSPRPDEPPLLERCEPQELATRVLLMLFTLNSLGLIIFGEWFWALMSWCGFIGWYAAGALLTLSVNGIRSAWLVLTKGVRMEARYSHTETRRDAEGNSTTYQIYTFTDPDGSAREYTHIPGDSDHAAPKKTRTIRYVPSELHPRDISSTFEVVLAFATTPLLIAAAIFAGAIGFVNMPGRLFLLIIG</sequence>
<reference evidence="3 4" key="1">
    <citation type="submission" date="2020-08" db="EMBL/GenBank/DDBJ databases">
        <title>Sequencing the genomes of 1000 actinobacteria strains.</title>
        <authorList>
            <person name="Klenk H.-P."/>
        </authorList>
    </citation>
    <scope>NUCLEOTIDE SEQUENCE [LARGE SCALE GENOMIC DNA]</scope>
    <source>
        <strain evidence="3 4">DSM 46659</strain>
    </source>
</reference>
<feature type="transmembrane region" description="Helical" evidence="2">
    <location>
        <begin position="163"/>
        <end position="186"/>
    </location>
</feature>
<feature type="transmembrane region" description="Helical" evidence="2">
    <location>
        <begin position="134"/>
        <end position="157"/>
    </location>
</feature>
<keyword evidence="2" id="KW-1133">Transmembrane helix</keyword>
<keyword evidence="2" id="KW-0472">Membrane</keyword>
<organism evidence="3 4">
    <name type="scientific">Nocardiopsis mwathae</name>
    <dbReference type="NCBI Taxonomy" id="1472723"/>
    <lineage>
        <taxon>Bacteria</taxon>
        <taxon>Bacillati</taxon>
        <taxon>Actinomycetota</taxon>
        <taxon>Actinomycetes</taxon>
        <taxon>Streptosporangiales</taxon>
        <taxon>Nocardiopsidaceae</taxon>
        <taxon>Nocardiopsis</taxon>
    </lineage>
</organism>
<evidence type="ECO:0000256" key="1">
    <source>
        <dbReference type="SAM" id="MobiDB-lite"/>
    </source>
</evidence>
<evidence type="ECO:0000256" key="2">
    <source>
        <dbReference type="SAM" id="Phobius"/>
    </source>
</evidence>
<keyword evidence="4" id="KW-1185">Reference proteome</keyword>
<dbReference type="Proteomes" id="UP000546642">
    <property type="component" value="Unassembled WGS sequence"/>
</dbReference>
<name>A0A7W9YGC0_9ACTN</name>
<gene>
    <name evidence="3" type="ORF">HNR23_001061</name>
</gene>
<evidence type="ECO:0000313" key="3">
    <source>
        <dbReference type="EMBL" id="MBB6171001.1"/>
    </source>
</evidence>
<feature type="transmembrane region" description="Helical" evidence="2">
    <location>
        <begin position="263"/>
        <end position="286"/>
    </location>
</feature>
<evidence type="ECO:0000313" key="4">
    <source>
        <dbReference type="Proteomes" id="UP000546642"/>
    </source>
</evidence>
<protein>
    <submittedName>
        <fullName evidence="3">Uncharacterized protein</fullName>
    </submittedName>
</protein>
<dbReference type="RefSeq" id="WP_184074076.1">
    <property type="nucleotide sequence ID" value="NZ_JACHDS010000001.1"/>
</dbReference>
<feature type="region of interest" description="Disordered" evidence="1">
    <location>
        <begin position="98"/>
        <end position="119"/>
    </location>
</feature>
<comment type="caution">
    <text evidence="3">The sequence shown here is derived from an EMBL/GenBank/DDBJ whole genome shotgun (WGS) entry which is preliminary data.</text>
</comment>
<accession>A0A7W9YGC0</accession>
<proteinExistence type="predicted"/>
<dbReference type="EMBL" id="JACHDS010000001">
    <property type="protein sequence ID" value="MBB6171001.1"/>
    <property type="molecule type" value="Genomic_DNA"/>
</dbReference>